<keyword evidence="1" id="KW-0472">Membrane</keyword>
<name>A0A409XYS7_9AGAR</name>
<dbReference type="EMBL" id="NHYE01001407">
    <property type="protein sequence ID" value="PPQ95906.1"/>
    <property type="molecule type" value="Genomic_DNA"/>
</dbReference>
<protein>
    <submittedName>
        <fullName evidence="2">Uncharacterized protein</fullName>
    </submittedName>
</protein>
<feature type="transmembrane region" description="Helical" evidence="1">
    <location>
        <begin position="6"/>
        <end position="24"/>
    </location>
</feature>
<gene>
    <name evidence="2" type="ORF">CVT26_015592</name>
</gene>
<feature type="transmembrane region" description="Helical" evidence="1">
    <location>
        <begin position="31"/>
        <end position="55"/>
    </location>
</feature>
<accession>A0A409XYS7</accession>
<dbReference type="Proteomes" id="UP000284706">
    <property type="component" value="Unassembled WGS sequence"/>
</dbReference>
<keyword evidence="3" id="KW-1185">Reference proteome</keyword>
<sequence length="219" mass="24365">MWEGFTTVIACILAETILTMRIYALYHRRTVILRLVIFCCFSCWTASGIIIGLGVHTTSVTAIVLETPSGKICFNQISPKLYLFWIPILFYESLLFVLAFCHGVEMYRISPHGRNVSTALDHQGLSDIFVRDSVIYFIALGTIYFTTLLFWLIEKNPLIEVPSGISFAISSVLGSRLILNLREADAESISGNLSNQGISRPLAFSSLSCISNNSPSHCQ</sequence>
<keyword evidence="1" id="KW-0812">Transmembrane</keyword>
<reference evidence="2 3" key="1">
    <citation type="journal article" date="2018" name="Evol. Lett.">
        <title>Horizontal gene cluster transfer increased hallucinogenic mushroom diversity.</title>
        <authorList>
            <person name="Reynolds H.T."/>
            <person name="Vijayakumar V."/>
            <person name="Gluck-Thaler E."/>
            <person name="Korotkin H.B."/>
            <person name="Matheny P.B."/>
            <person name="Slot J.C."/>
        </authorList>
    </citation>
    <scope>NUCLEOTIDE SEQUENCE [LARGE SCALE GENOMIC DNA]</scope>
    <source>
        <strain evidence="2 3">SRW20</strain>
    </source>
</reference>
<dbReference type="InParanoid" id="A0A409XYS7"/>
<feature type="transmembrane region" description="Helical" evidence="1">
    <location>
        <begin position="134"/>
        <end position="153"/>
    </location>
</feature>
<proteinExistence type="predicted"/>
<feature type="transmembrane region" description="Helical" evidence="1">
    <location>
        <begin position="84"/>
        <end position="104"/>
    </location>
</feature>
<comment type="caution">
    <text evidence="2">The sequence shown here is derived from an EMBL/GenBank/DDBJ whole genome shotgun (WGS) entry which is preliminary data.</text>
</comment>
<dbReference type="AlphaFoldDB" id="A0A409XYS7"/>
<keyword evidence="1" id="KW-1133">Transmembrane helix</keyword>
<evidence type="ECO:0000256" key="1">
    <source>
        <dbReference type="SAM" id="Phobius"/>
    </source>
</evidence>
<dbReference type="OrthoDB" id="3349377at2759"/>
<evidence type="ECO:0000313" key="2">
    <source>
        <dbReference type="EMBL" id="PPQ95906.1"/>
    </source>
</evidence>
<evidence type="ECO:0000313" key="3">
    <source>
        <dbReference type="Proteomes" id="UP000284706"/>
    </source>
</evidence>
<organism evidence="2 3">
    <name type="scientific">Gymnopilus dilepis</name>
    <dbReference type="NCBI Taxonomy" id="231916"/>
    <lineage>
        <taxon>Eukaryota</taxon>
        <taxon>Fungi</taxon>
        <taxon>Dikarya</taxon>
        <taxon>Basidiomycota</taxon>
        <taxon>Agaricomycotina</taxon>
        <taxon>Agaricomycetes</taxon>
        <taxon>Agaricomycetidae</taxon>
        <taxon>Agaricales</taxon>
        <taxon>Agaricineae</taxon>
        <taxon>Hymenogastraceae</taxon>
        <taxon>Gymnopilus</taxon>
    </lineage>
</organism>